<reference evidence="1 2" key="1">
    <citation type="submission" date="2019-01" db="EMBL/GenBank/DDBJ databases">
        <title>Sequencing of cultivated peanut Arachis hypogaea provides insights into genome evolution and oil improvement.</title>
        <authorList>
            <person name="Chen X."/>
        </authorList>
    </citation>
    <scope>NUCLEOTIDE SEQUENCE [LARGE SCALE GENOMIC DNA]</scope>
    <source>
        <strain evidence="2">cv. Fuhuasheng</strain>
        <tissue evidence="1">Leaves</tissue>
    </source>
</reference>
<keyword evidence="2" id="KW-1185">Reference proteome</keyword>
<sequence>MKWATTYLREYFYGYIRTTSQYKRIHLLLKNYVDSKTNFLEFMHKFEEVLSNVYLKYFTIKIKSYLCVSEVHTLRCSATISTYWKFYDVSSQNLAYYRKISSKLLKLISKVHKRSDTQAMLFPTLMLIGDYAIVKSKYVPKKKNSKGEKRDYFKSKSIKRKGQHIRNKSVENCSSSIILWWSLSHFRLSSSSWHIVF</sequence>
<dbReference type="Proteomes" id="UP000289738">
    <property type="component" value="Chromosome A10"/>
</dbReference>
<evidence type="ECO:0000313" key="1">
    <source>
        <dbReference type="EMBL" id="RYR34208.1"/>
    </source>
</evidence>
<gene>
    <name evidence="1" type="ORF">Ahy_A10g048954</name>
</gene>
<evidence type="ECO:0008006" key="3">
    <source>
        <dbReference type="Google" id="ProtNLM"/>
    </source>
</evidence>
<comment type="caution">
    <text evidence="1">The sequence shown here is derived from an EMBL/GenBank/DDBJ whole genome shotgun (WGS) entry which is preliminary data.</text>
</comment>
<accession>A0A445B6C6</accession>
<dbReference type="AlphaFoldDB" id="A0A445B6C6"/>
<dbReference type="EMBL" id="SDMP01000010">
    <property type="protein sequence ID" value="RYR34208.1"/>
    <property type="molecule type" value="Genomic_DNA"/>
</dbReference>
<organism evidence="1 2">
    <name type="scientific">Arachis hypogaea</name>
    <name type="common">Peanut</name>
    <dbReference type="NCBI Taxonomy" id="3818"/>
    <lineage>
        <taxon>Eukaryota</taxon>
        <taxon>Viridiplantae</taxon>
        <taxon>Streptophyta</taxon>
        <taxon>Embryophyta</taxon>
        <taxon>Tracheophyta</taxon>
        <taxon>Spermatophyta</taxon>
        <taxon>Magnoliopsida</taxon>
        <taxon>eudicotyledons</taxon>
        <taxon>Gunneridae</taxon>
        <taxon>Pentapetalae</taxon>
        <taxon>rosids</taxon>
        <taxon>fabids</taxon>
        <taxon>Fabales</taxon>
        <taxon>Fabaceae</taxon>
        <taxon>Papilionoideae</taxon>
        <taxon>50 kb inversion clade</taxon>
        <taxon>dalbergioids sensu lato</taxon>
        <taxon>Dalbergieae</taxon>
        <taxon>Pterocarpus clade</taxon>
        <taxon>Arachis</taxon>
    </lineage>
</organism>
<proteinExistence type="predicted"/>
<name>A0A445B6C6_ARAHY</name>
<evidence type="ECO:0000313" key="2">
    <source>
        <dbReference type="Proteomes" id="UP000289738"/>
    </source>
</evidence>
<protein>
    <recommendedName>
        <fullName evidence="3">Protein FAR1-RELATED SEQUENCE</fullName>
    </recommendedName>
</protein>